<evidence type="ECO:0000313" key="3">
    <source>
        <dbReference type="Proteomes" id="UP000799767"/>
    </source>
</evidence>
<dbReference type="GO" id="GO:0008757">
    <property type="term" value="F:S-adenosylmethionine-dependent methyltransferase activity"/>
    <property type="evidence" value="ECO:0007669"/>
    <property type="project" value="UniProtKB-ARBA"/>
</dbReference>
<dbReference type="GO" id="GO:0032259">
    <property type="term" value="P:methylation"/>
    <property type="evidence" value="ECO:0007669"/>
    <property type="project" value="UniProtKB-KW"/>
</dbReference>
<dbReference type="SUPFAM" id="SSF53335">
    <property type="entry name" value="S-adenosyl-L-methionine-dependent methyltransferases"/>
    <property type="match status" value="1"/>
</dbReference>
<proteinExistence type="predicted"/>
<name>A0A6A6PKT8_9PEZI</name>
<keyword evidence="2" id="KW-0808">Transferase</keyword>
<dbReference type="PANTHER" id="PTHR14614:SF132">
    <property type="entry name" value="PROTEIN-LYSINE METHYLTRANSFERASE C42C1.13"/>
    <property type="match status" value="1"/>
</dbReference>
<keyword evidence="3" id="KW-1185">Reference proteome</keyword>
<accession>A0A6A6PKT8</accession>
<protein>
    <submittedName>
        <fullName evidence="2">Putative methyltransferase-domain-containing protein</fullName>
    </submittedName>
</protein>
<evidence type="ECO:0000313" key="2">
    <source>
        <dbReference type="EMBL" id="KAF2480535.1"/>
    </source>
</evidence>
<feature type="region of interest" description="Disordered" evidence="1">
    <location>
        <begin position="359"/>
        <end position="390"/>
    </location>
</feature>
<dbReference type="Pfam" id="PF10294">
    <property type="entry name" value="Methyltransf_16"/>
    <property type="match status" value="1"/>
</dbReference>
<dbReference type="GO" id="GO:0005829">
    <property type="term" value="C:cytosol"/>
    <property type="evidence" value="ECO:0007669"/>
    <property type="project" value="TreeGrafter"/>
</dbReference>
<evidence type="ECO:0000256" key="1">
    <source>
        <dbReference type="SAM" id="MobiDB-lite"/>
    </source>
</evidence>
<dbReference type="GeneID" id="54471039"/>
<dbReference type="InterPro" id="IPR029063">
    <property type="entry name" value="SAM-dependent_MTases_sf"/>
</dbReference>
<dbReference type="InterPro" id="IPR019410">
    <property type="entry name" value="Methyltransf_16"/>
</dbReference>
<sequence length="390" mass="42935">MHYIRFLKTPRIQLNHGSLLLKAVLTVTTDLGETFYPHDLDLVATVRSLAPEGEIFLRRKVRWEGATLAVPVTFNLSNQDVEWPACVHVEVRNASRLAATFPFLAPVLDVWSGPLNPTKGRMESGILVERRFVSAAQRTLSLLEETGDSIARHLWDGSQALAQHIDHTISLDTASSPLPLLEYVLASATYRKLAVLELGCGCGTVGISLAQAVPDCDVLLTDLHEVRDLTEANIERMNAAIASKVAFFPLDWTQELPEKLQTRANDLIVVSECTYNTDTLQPLVSTLVSLIMRSPKAIIIVSTKTRHASEAIFFDMMKKANFIEHDRARVPLPGIPGTGYADGATDVGLYVFRGPDYQLSPSPRASRDDGDVPTSTPRRVAFKRSISHGS</sequence>
<keyword evidence="2" id="KW-0489">Methyltransferase</keyword>
<dbReference type="CDD" id="cd02440">
    <property type="entry name" value="AdoMet_MTases"/>
    <property type="match status" value="1"/>
</dbReference>
<dbReference type="AlphaFoldDB" id="A0A6A6PKT8"/>
<dbReference type="Gene3D" id="3.40.50.150">
    <property type="entry name" value="Vaccinia Virus protein VP39"/>
    <property type="match status" value="1"/>
</dbReference>
<dbReference type="OrthoDB" id="413520at2759"/>
<dbReference type="RefSeq" id="XP_033587105.1">
    <property type="nucleotide sequence ID" value="XM_033730037.1"/>
</dbReference>
<organism evidence="2 3">
    <name type="scientific">Neohortaea acidophila</name>
    <dbReference type="NCBI Taxonomy" id="245834"/>
    <lineage>
        <taxon>Eukaryota</taxon>
        <taxon>Fungi</taxon>
        <taxon>Dikarya</taxon>
        <taxon>Ascomycota</taxon>
        <taxon>Pezizomycotina</taxon>
        <taxon>Dothideomycetes</taxon>
        <taxon>Dothideomycetidae</taxon>
        <taxon>Mycosphaerellales</taxon>
        <taxon>Teratosphaeriaceae</taxon>
        <taxon>Neohortaea</taxon>
    </lineage>
</organism>
<dbReference type="EMBL" id="MU001639">
    <property type="protein sequence ID" value="KAF2480535.1"/>
    <property type="molecule type" value="Genomic_DNA"/>
</dbReference>
<reference evidence="2" key="1">
    <citation type="journal article" date="2020" name="Stud. Mycol.">
        <title>101 Dothideomycetes genomes: a test case for predicting lifestyles and emergence of pathogens.</title>
        <authorList>
            <person name="Haridas S."/>
            <person name="Albert R."/>
            <person name="Binder M."/>
            <person name="Bloem J."/>
            <person name="Labutti K."/>
            <person name="Salamov A."/>
            <person name="Andreopoulos B."/>
            <person name="Baker S."/>
            <person name="Barry K."/>
            <person name="Bills G."/>
            <person name="Bluhm B."/>
            <person name="Cannon C."/>
            <person name="Castanera R."/>
            <person name="Culley D."/>
            <person name="Daum C."/>
            <person name="Ezra D."/>
            <person name="Gonzalez J."/>
            <person name="Henrissat B."/>
            <person name="Kuo A."/>
            <person name="Liang C."/>
            <person name="Lipzen A."/>
            <person name="Lutzoni F."/>
            <person name="Magnuson J."/>
            <person name="Mondo S."/>
            <person name="Nolan M."/>
            <person name="Ohm R."/>
            <person name="Pangilinan J."/>
            <person name="Park H.-J."/>
            <person name="Ramirez L."/>
            <person name="Alfaro M."/>
            <person name="Sun H."/>
            <person name="Tritt A."/>
            <person name="Yoshinaga Y."/>
            <person name="Zwiers L.-H."/>
            <person name="Turgeon B."/>
            <person name="Goodwin S."/>
            <person name="Spatafora J."/>
            <person name="Crous P."/>
            <person name="Grigoriev I."/>
        </authorList>
    </citation>
    <scope>NUCLEOTIDE SEQUENCE</scope>
    <source>
        <strain evidence="2">CBS 113389</strain>
    </source>
</reference>
<dbReference type="PANTHER" id="PTHR14614">
    <property type="entry name" value="HEPATOCELLULAR CARCINOMA-ASSOCIATED ANTIGEN"/>
    <property type="match status" value="1"/>
</dbReference>
<feature type="compositionally biased region" description="Basic residues" evidence="1">
    <location>
        <begin position="380"/>
        <end position="390"/>
    </location>
</feature>
<gene>
    <name evidence="2" type="ORF">BDY17DRAFT_194619</name>
</gene>
<dbReference type="Proteomes" id="UP000799767">
    <property type="component" value="Unassembled WGS sequence"/>
</dbReference>